<feature type="transmembrane region" description="Helical" evidence="6">
    <location>
        <begin position="477"/>
        <end position="505"/>
    </location>
</feature>
<dbReference type="InterPro" id="IPR024923">
    <property type="entry name" value="PG_synth_SpoVB"/>
</dbReference>
<feature type="transmembrane region" description="Helical" evidence="6">
    <location>
        <begin position="191"/>
        <end position="211"/>
    </location>
</feature>
<dbReference type="Proteomes" id="UP000831787">
    <property type="component" value="Chromosome"/>
</dbReference>
<evidence type="ECO:0000256" key="5">
    <source>
        <dbReference type="ARBA" id="ARBA00023136"/>
    </source>
</evidence>
<dbReference type="PIRSF" id="PIRSF038958">
    <property type="entry name" value="PG_synth_SpoVB"/>
    <property type="match status" value="1"/>
</dbReference>
<evidence type="ECO:0000256" key="4">
    <source>
        <dbReference type="ARBA" id="ARBA00022989"/>
    </source>
</evidence>
<feature type="transmembrane region" description="Helical" evidence="6">
    <location>
        <begin position="168"/>
        <end position="185"/>
    </location>
</feature>
<accession>A0ABY4EKQ1</accession>
<feature type="transmembrane region" description="Helical" evidence="6">
    <location>
        <begin position="315"/>
        <end position="340"/>
    </location>
</feature>
<keyword evidence="4 6" id="KW-1133">Transmembrane helix</keyword>
<gene>
    <name evidence="7" type="ORF">MUN89_01495</name>
</gene>
<evidence type="ECO:0000313" key="7">
    <source>
        <dbReference type="EMBL" id="UOQ44668.1"/>
    </source>
</evidence>
<keyword evidence="8" id="KW-1185">Reference proteome</keyword>
<feature type="transmembrane region" description="Helical" evidence="6">
    <location>
        <begin position="360"/>
        <end position="381"/>
    </location>
</feature>
<feature type="transmembrane region" description="Helical" evidence="6">
    <location>
        <begin position="44"/>
        <end position="67"/>
    </location>
</feature>
<dbReference type="InterPro" id="IPR050833">
    <property type="entry name" value="Poly_Biosynth_Transport"/>
</dbReference>
<feature type="transmembrane region" description="Helical" evidence="6">
    <location>
        <begin position="88"/>
        <end position="109"/>
    </location>
</feature>
<evidence type="ECO:0000256" key="3">
    <source>
        <dbReference type="ARBA" id="ARBA00022692"/>
    </source>
</evidence>
<feature type="transmembrane region" description="Helical" evidence="6">
    <location>
        <begin position="388"/>
        <end position="406"/>
    </location>
</feature>
<dbReference type="Pfam" id="PF01943">
    <property type="entry name" value="Polysacc_synt"/>
    <property type="match status" value="1"/>
</dbReference>
<dbReference type="EMBL" id="CP095073">
    <property type="protein sequence ID" value="UOQ44668.1"/>
    <property type="molecule type" value="Genomic_DNA"/>
</dbReference>
<dbReference type="CDD" id="cd13124">
    <property type="entry name" value="MATE_SpoVB_like"/>
    <property type="match status" value="1"/>
</dbReference>
<feature type="transmembrane region" description="Helical" evidence="6">
    <location>
        <begin position="232"/>
        <end position="252"/>
    </location>
</feature>
<dbReference type="PANTHER" id="PTHR30250">
    <property type="entry name" value="PST FAMILY PREDICTED COLANIC ACID TRANSPORTER"/>
    <property type="match status" value="1"/>
</dbReference>
<dbReference type="InterPro" id="IPR002797">
    <property type="entry name" value="Polysacc_synth"/>
</dbReference>
<organism evidence="7 8">
    <name type="scientific">Halobacillus salinarum</name>
    <dbReference type="NCBI Taxonomy" id="2932257"/>
    <lineage>
        <taxon>Bacteria</taxon>
        <taxon>Bacillati</taxon>
        <taxon>Bacillota</taxon>
        <taxon>Bacilli</taxon>
        <taxon>Bacillales</taxon>
        <taxon>Bacillaceae</taxon>
        <taxon>Halobacillus</taxon>
    </lineage>
</organism>
<proteinExistence type="predicted"/>
<keyword evidence="2" id="KW-1003">Cell membrane</keyword>
<feature type="transmembrane region" description="Helical" evidence="6">
    <location>
        <begin position="284"/>
        <end position="303"/>
    </location>
</feature>
<name>A0ABY4EKQ1_9BACI</name>
<keyword evidence="5 6" id="KW-0472">Membrane</keyword>
<evidence type="ECO:0000256" key="6">
    <source>
        <dbReference type="SAM" id="Phobius"/>
    </source>
</evidence>
<keyword evidence="3 6" id="KW-0812">Transmembrane</keyword>
<feature type="transmembrane region" description="Helical" evidence="6">
    <location>
        <begin position="445"/>
        <end position="465"/>
    </location>
</feature>
<feature type="transmembrane region" description="Helical" evidence="6">
    <location>
        <begin position="412"/>
        <end position="433"/>
    </location>
</feature>
<dbReference type="PANTHER" id="PTHR30250:SF29">
    <property type="entry name" value="POLYSACCHARIDE BIOSYNTHESIS PROTEIN C-TERMINAL DOMAIN-CONTAINING PROTEIN"/>
    <property type="match status" value="1"/>
</dbReference>
<reference evidence="7 8" key="1">
    <citation type="submission" date="2022-04" db="EMBL/GenBank/DDBJ databases">
        <title>Halobacillus sp. isolated from saltern.</title>
        <authorList>
            <person name="Won M."/>
            <person name="Lee C.-M."/>
            <person name="Woen H.-Y."/>
            <person name="Kwon S.-W."/>
        </authorList>
    </citation>
    <scope>NUCLEOTIDE SEQUENCE [LARGE SCALE GENOMIC DNA]</scope>
    <source>
        <strain evidence="7 8">SSBR10-3</strain>
    </source>
</reference>
<dbReference type="RefSeq" id="WP_244710807.1">
    <property type="nucleotide sequence ID" value="NZ_CP095073.1"/>
</dbReference>
<protein>
    <submittedName>
        <fullName evidence="7">Polysaccharide biosynthesis protein</fullName>
    </submittedName>
</protein>
<feature type="transmembrane region" description="Helical" evidence="6">
    <location>
        <begin position="129"/>
        <end position="147"/>
    </location>
</feature>
<comment type="subcellular location">
    <subcellularLocation>
        <location evidence="1">Cell membrane</location>
        <topology evidence="1">Multi-pass membrane protein</topology>
    </subcellularLocation>
</comment>
<sequence length="529" mass="57429">MADNTQTHHLVKGAILLSLAGLFSKVLSAGYRIPLQNIAGDLGFYIYQQVYPILGMALTLSLYGFPVAISKLVSEIEEEGQRLSLKSFYIPALTWLLGICLSVFALGYVQAGNIAAVMGDPKLTPSIRAAFFAFLLLPFTSLIRGIYQGQNNMQPTAVSQVIEQVLRVALIIATAVYAVTSGHIYQIGIGASAAAVLGSIGAAVFLGYSARKDHLWSCSPWSNFSVSFPKTILFYGLFICLNYMLLLLFQMVDSLTLVPQLTHTGISDVKAKVLKGVFDRGQPLVQLGTVLASSIALALIPSVTKRKFAEHKEEVQRYIFSAVKFSLLLALGATIGLITLFPEVNTLFFQDNKGTGALRLLMSVILFSSLAITLSSVLQGLGRVTHTAVLVLVGVFLKSIGNVFLIPHFGLYGAALSTVVAMVAVMAGNFFWLARYFPLTKWRTFPWSAAILAAAGMAAVLQAVRQLEAYVPVGEDRIILLIFTLALVALGAFIYVVLLLTFGALTERELEPLPKSRIWIRLLPKGRKT</sequence>
<evidence type="ECO:0000256" key="2">
    <source>
        <dbReference type="ARBA" id="ARBA00022475"/>
    </source>
</evidence>
<evidence type="ECO:0000256" key="1">
    <source>
        <dbReference type="ARBA" id="ARBA00004651"/>
    </source>
</evidence>
<evidence type="ECO:0000313" key="8">
    <source>
        <dbReference type="Proteomes" id="UP000831787"/>
    </source>
</evidence>